<proteinExistence type="predicted"/>
<reference evidence="2" key="1">
    <citation type="journal article" date="2019" name="Int. J. Syst. Evol. Microbiol.">
        <title>The Global Catalogue of Microorganisms (GCM) 10K type strain sequencing project: providing services to taxonomists for standard genome sequencing and annotation.</title>
        <authorList>
            <consortium name="The Broad Institute Genomics Platform"/>
            <consortium name="The Broad Institute Genome Sequencing Center for Infectious Disease"/>
            <person name="Wu L."/>
            <person name="Ma J."/>
        </authorList>
    </citation>
    <scope>NUCLEOTIDE SEQUENCE [LARGE SCALE GENOMIC DNA]</scope>
    <source>
        <strain evidence="2">JCM 3399</strain>
    </source>
</reference>
<evidence type="ECO:0000313" key="2">
    <source>
        <dbReference type="Proteomes" id="UP000654471"/>
    </source>
</evidence>
<dbReference type="EMBL" id="BMRP01000035">
    <property type="protein sequence ID" value="GGU89937.1"/>
    <property type="molecule type" value="Genomic_DNA"/>
</dbReference>
<name>A0ABQ2VMK4_9ACTN</name>
<organism evidence="1 2">
    <name type="scientific">Streptomyces albospinus</name>
    <dbReference type="NCBI Taxonomy" id="285515"/>
    <lineage>
        <taxon>Bacteria</taxon>
        <taxon>Bacillati</taxon>
        <taxon>Actinomycetota</taxon>
        <taxon>Actinomycetes</taxon>
        <taxon>Kitasatosporales</taxon>
        <taxon>Streptomycetaceae</taxon>
        <taxon>Streptomyces</taxon>
    </lineage>
</organism>
<accession>A0ABQ2VMK4</accession>
<evidence type="ECO:0008006" key="3">
    <source>
        <dbReference type="Google" id="ProtNLM"/>
    </source>
</evidence>
<gene>
    <name evidence="1" type="ORF">GCM10010211_65610</name>
</gene>
<protein>
    <recommendedName>
        <fullName evidence="3">Transposase</fullName>
    </recommendedName>
</protein>
<comment type="caution">
    <text evidence="1">The sequence shown here is derived from an EMBL/GenBank/DDBJ whole genome shotgun (WGS) entry which is preliminary data.</text>
</comment>
<evidence type="ECO:0000313" key="1">
    <source>
        <dbReference type="EMBL" id="GGU89937.1"/>
    </source>
</evidence>
<sequence length="59" mass="6863">MGVGPDRWVLERAMSWRSGYRRRGFCYERDLRNYPVFLGLAAVICDSGHLLRLTTEDTV</sequence>
<keyword evidence="2" id="KW-1185">Reference proteome</keyword>
<dbReference type="Proteomes" id="UP000654471">
    <property type="component" value="Unassembled WGS sequence"/>
</dbReference>